<dbReference type="PANTHER" id="PTHR43133">
    <property type="entry name" value="RNA POLYMERASE ECF-TYPE SIGMA FACTO"/>
    <property type="match status" value="1"/>
</dbReference>
<dbReference type="PANTHER" id="PTHR43133:SF51">
    <property type="entry name" value="RNA POLYMERASE SIGMA FACTOR"/>
    <property type="match status" value="1"/>
</dbReference>
<dbReference type="GO" id="GO:0003677">
    <property type="term" value="F:DNA binding"/>
    <property type="evidence" value="ECO:0007669"/>
    <property type="project" value="UniProtKB-KW"/>
</dbReference>
<gene>
    <name evidence="9" type="primary">rpoD</name>
    <name evidence="9" type="ORF">J2TS6_28150</name>
</gene>
<dbReference type="PROSITE" id="PS01063">
    <property type="entry name" value="SIGMA70_ECF"/>
    <property type="match status" value="1"/>
</dbReference>
<keyword evidence="2 6" id="KW-0805">Transcription regulation</keyword>
<dbReference type="SUPFAM" id="SSF88659">
    <property type="entry name" value="Sigma3 and sigma4 domains of RNA polymerase sigma factors"/>
    <property type="match status" value="1"/>
</dbReference>
<keyword evidence="4 6" id="KW-0238">DNA-binding</keyword>
<dbReference type="NCBIfam" id="TIGR02937">
    <property type="entry name" value="sigma70-ECF"/>
    <property type="match status" value="1"/>
</dbReference>
<comment type="caution">
    <text evidence="9">The sequence shown here is derived from an EMBL/GenBank/DDBJ whole genome shotgun (WGS) entry which is preliminary data.</text>
</comment>
<feature type="domain" description="RNA polymerase sigma-70 region 2" evidence="7">
    <location>
        <begin position="24"/>
        <end position="90"/>
    </location>
</feature>
<dbReference type="Pfam" id="PF08281">
    <property type="entry name" value="Sigma70_r4_2"/>
    <property type="match status" value="1"/>
</dbReference>
<sequence length="188" mass="22652">MEQWFYFIRSPLDDLDETIQELVYRSFYQFVYRDINFMVRDHALTEDIIQDAFMKAITKGPKMQTDTNIPAWIKLITRNTALDYLRKLKRDRQIFAEPFVNISDMALDEVSVASMVESKERDEMLHQAIDELKSEYRTILLLFYMEGKSYREICRELNMTESVLTQRLARARKKLLQHFLRKWTDDNE</sequence>
<evidence type="ECO:0000256" key="3">
    <source>
        <dbReference type="ARBA" id="ARBA00023082"/>
    </source>
</evidence>
<dbReference type="InterPro" id="IPR013249">
    <property type="entry name" value="RNA_pol_sigma70_r4_t2"/>
</dbReference>
<dbReference type="Gene3D" id="1.10.1740.10">
    <property type="match status" value="1"/>
</dbReference>
<dbReference type="InterPro" id="IPR013324">
    <property type="entry name" value="RNA_pol_sigma_r3/r4-like"/>
</dbReference>
<keyword evidence="10" id="KW-1185">Reference proteome</keyword>
<proteinExistence type="inferred from homology"/>
<name>A0A920CC77_9BACL</name>
<dbReference type="InterPro" id="IPR007627">
    <property type="entry name" value="RNA_pol_sigma70_r2"/>
</dbReference>
<accession>A0A920CC77</accession>
<dbReference type="InterPro" id="IPR039425">
    <property type="entry name" value="RNA_pol_sigma-70-like"/>
</dbReference>
<evidence type="ECO:0000256" key="6">
    <source>
        <dbReference type="RuleBase" id="RU000716"/>
    </source>
</evidence>
<evidence type="ECO:0000259" key="7">
    <source>
        <dbReference type="Pfam" id="PF04542"/>
    </source>
</evidence>
<comment type="similarity">
    <text evidence="1 6">Belongs to the sigma-70 factor family. ECF subfamily.</text>
</comment>
<dbReference type="EMBL" id="BORQ01000003">
    <property type="protein sequence ID" value="GIO31674.1"/>
    <property type="molecule type" value="Genomic_DNA"/>
</dbReference>
<evidence type="ECO:0000313" key="10">
    <source>
        <dbReference type="Proteomes" id="UP000679779"/>
    </source>
</evidence>
<dbReference type="InterPro" id="IPR036388">
    <property type="entry name" value="WH-like_DNA-bd_sf"/>
</dbReference>
<dbReference type="GO" id="GO:0006950">
    <property type="term" value="P:response to stress"/>
    <property type="evidence" value="ECO:0007669"/>
    <property type="project" value="UniProtKB-ARBA"/>
</dbReference>
<protein>
    <recommendedName>
        <fullName evidence="6">RNA polymerase sigma factor</fullName>
    </recommendedName>
</protein>
<dbReference type="GO" id="GO:0006352">
    <property type="term" value="P:DNA-templated transcription initiation"/>
    <property type="evidence" value="ECO:0007669"/>
    <property type="project" value="InterPro"/>
</dbReference>
<dbReference type="CDD" id="cd06171">
    <property type="entry name" value="Sigma70_r4"/>
    <property type="match status" value="1"/>
</dbReference>
<dbReference type="Proteomes" id="UP000679779">
    <property type="component" value="Unassembled WGS sequence"/>
</dbReference>
<dbReference type="RefSeq" id="WP_160042569.1">
    <property type="nucleotide sequence ID" value="NZ_BORQ01000003.1"/>
</dbReference>
<reference evidence="9" key="1">
    <citation type="submission" date="2021-03" db="EMBL/GenBank/DDBJ databases">
        <title>Antimicrobial resistance genes in bacteria isolated from Japanese honey, and their potential for conferring macrolide and lincosamide resistance in the American foulbrood pathogen Paenibacillus larvae.</title>
        <authorList>
            <person name="Okamoto M."/>
            <person name="Kumagai M."/>
            <person name="Kanamori H."/>
            <person name="Takamatsu D."/>
        </authorList>
    </citation>
    <scope>NUCLEOTIDE SEQUENCE</scope>
    <source>
        <strain evidence="9">J2TS6</strain>
    </source>
</reference>
<dbReference type="InterPro" id="IPR014284">
    <property type="entry name" value="RNA_pol_sigma-70_dom"/>
</dbReference>
<dbReference type="InterPro" id="IPR013325">
    <property type="entry name" value="RNA_pol_sigma_r2"/>
</dbReference>
<keyword evidence="3 6" id="KW-0731">Sigma factor</keyword>
<dbReference type="GO" id="GO:0016987">
    <property type="term" value="F:sigma factor activity"/>
    <property type="evidence" value="ECO:0007669"/>
    <property type="project" value="UniProtKB-KW"/>
</dbReference>
<dbReference type="AlphaFoldDB" id="A0A920CC77"/>
<dbReference type="Gene3D" id="1.10.10.10">
    <property type="entry name" value="Winged helix-like DNA-binding domain superfamily/Winged helix DNA-binding domain"/>
    <property type="match status" value="1"/>
</dbReference>
<evidence type="ECO:0000256" key="1">
    <source>
        <dbReference type="ARBA" id="ARBA00010641"/>
    </source>
</evidence>
<dbReference type="SUPFAM" id="SSF88946">
    <property type="entry name" value="Sigma2 domain of RNA polymerase sigma factors"/>
    <property type="match status" value="1"/>
</dbReference>
<feature type="domain" description="RNA polymerase sigma factor 70 region 4 type 2" evidence="8">
    <location>
        <begin position="123"/>
        <end position="175"/>
    </location>
</feature>
<evidence type="ECO:0000256" key="4">
    <source>
        <dbReference type="ARBA" id="ARBA00023125"/>
    </source>
</evidence>
<evidence type="ECO:0000313" key="9">
    <source>
        <dbReference type="EMBL" id="GIO31674.1"/>
    </source>
</evidence>
<organism evidence="9 10">
    <name type="scientific">Paenibacillus albilobatus</name>
    <dbReference type="NCBI Taxonomy" id="2716884"/>
    <lineage>
        <taxon>Bacteria</taxon>
        <taxon>Bacillati</taxon>
        <taxon>Bacillota</taxon>
        <taxon>Bacilli</taxon>
        <taxon>Bacillales</taxon>
        <taxon>Paenibacillaceae</taxon>
        <taxon>Paenibacillus</taxon>
    </lineage>
</organism>
<keyword evidence="5 6" id="KW-0804">Transcription</keyword>
<dbReference type="InterPro" id="IPR000838">
    <property type="entry name" value="RNA_pol_sigma70_ECF_CS"/>
</dbReference>
<evidence type="ECO:0000256" key="2">
    <source>
        <dbReference type="ARBA" id="ARBA00023015"/>
    </source>
</evidence>
<evidence type="ECO:0000256" key="5">
    <source>
        <dbReference type="ARBA" id="ARBA00023163"/>
    </source>
</evidence>
<evidence type="ECO:0000259" key="8">
    <source>
        <dbReference type="Pfam" id="PF08281"/>
    </source>
</evidence>
<dbReference type="Pfam" id="PF04542">
    <property type="entry name" value="Sigma70_r2"/>
    <property type="match status" value="1"/>
</dbReference>